<dbReference type="GO" id="GO:0000785">
    <property type="term" value="C:chromatin"/>
    <property type="evidence" value="ECO:0007669"/>
    <property type="project" value="TreeGrafter"/>
</dbReference>
<dbReference type="PANTHER" id="PTHR13742">
    <property type="entry name" value="RETINOBLASTOMA-ASSOCIATED PROTEIN RB -RELATED"/>
    <property type="match status" value="1"/>
</dbReference>
<keyword evidence="3" id="KW-0678">Repressor</keyword>
<feature type="compositionally biased region" description="Low complexity" evidence="8">
    <location>
        <begin position="928"/>
        <end position="949"/>
    </location>
</feature>
<dbReference type="Pfam" id="PF11934">
    <property type="entry name" value="DUF3452"/>
    <property type="match status" value="1"/>
</dbReference>
<feature type="domain" description="Retinoblastoma-associated protein N-terminal" evidence="9">
    <location>
        <begin position="58"/>
        <end position="207"/>
    </location>
</feature>
<accession>A0A0R3WJ69</accession>
<dbReference type="Pfam" id="PF01858">
    <property type="entry name" value="RB_A"/>
    <property type="match status" value="1"/>
</dbReference>
<feature type="compositionally biased region" description="Acidic residues" evidence="8">
    <location>
        <begin position="698"/>
        <end position="707"/>
    </location>
</feature>
<dbReference type="EMBL" id="UYWX01000080">
    <property type="protein sequence ID" value="VDM16863.1"/>
    <property type="molecule type" value="Genomic_DNA"/>
</dbReference>
<dbReference type="SMART" id="SM01368">
    <property type="entry name" value="RB_A"/>
    <property type="match status" value="1"/>
</dbReference>
<dbReference type="GO" id="GO:0048667">
    <property type="term" value="P:cell morphogenesis involved in neuron differentiation"/>
    <property type="evidence" value="ECO:0007669"/>
    <property type="project" value="TreeGrafter"/>
</dbReference>
<dbReference type="Proteomes" id="UP000274429">
    <property type="component" value="Unassembled WGS sequence"/>
</dbReference>
<evidence type="ECO:0000256" key="6">
    <source>
        <dbReference type="ARBA" id="ARBA00023242"/>
    </source>
</evidence>
<dbReference type="InterPro" id="IPR024599">
    <property type="entry name" value="RB_N"/>
</dbReference>
<dbReference type="STRING" id="6205.A0A0R3WJ69"/>
<dbReference type="CDD" id="cd20548">
    <property type="entry name" value="CYCLIN_RB-like"/>
    <property type="match status" value="1"/>
</dbReference>
<dbReference type="PANTHER" id="PTHR13742:SF36">
    <property type="entry name" value="RETINOBLASTOMA-ASSOCIATED PROTEIN"/>
    <property type="match status" value="1"/>
</dbReference>
<dbReference type="OrthoDB" id="844594at2759"/>
<organism evidence="13">
    <name type="scientific">Hydatigena taeniaeformis</name>
    <name type="common">Feline tapeworm</name>
    <name type="synonym">Taenia taeniaeformis</name>
    <dbReference type="NCBI Taxonomy" id="6205"/>
    <lineage>
        <taxon>Eukaryota</taxon>
        <taxon>Metazoa</taxon>
        <taxon>Spiralia</taxon>
        <taxon>Lophotrochozoa</taxon>
        <taxon>Platyhelminthes</taxon>
        <taxon>Cestoda</taxon>
        <taxon>Eucestoda</taxon>
        <taxon>Cyclophyllidea</taxon>
        <taxon>Taeniidae</taxon>
        <taxon>Hydatigera</taxon>
    </lineage>
</organism>
<keyword evidence="7" id="KW-0131">Cell cycle</keyword>
<comment type="similarity">
    <text evidence="2">Belongs to the retinoblastoma protein (RB) family.</text>
</comment>
<dbReference type="SMART" id="SM01367">
    <property type="entry name" value="DUF3452"/>
    <property type="match status" value="1"/>
</dbReference>
<evidence type="ECO:0000313" key="11">
    <source>
        <dbReference type="EMBL" id="VDM16863.1"/>
    </source>
</evidence>
<dbReference type="GO" id="GO:2000134">
    <property type="term" value="P:negative regulation of G1/S transition of mitotic cell cycle"/>
    <property type="evidence" value="ECO:0007669"/>
    <property type="project" value="TreeGrafter"/>
</dbReference>
<reference evidence="11 12" key="2">
    <citation type="submission" date="2018-11" db="EMBL/GenBank/DDBJ databases">
        <authorList>
            <consortium name="Pathogen Informatics"/>
        </authorList>
    </citation>
    <scope>NUCLEOTIDE SEQUENCE [LARGE SCALE GENOMIC DNA]</scope>
</reference>
<evidence type="ECO:0000259" key="10">
    <source>
        <dbReference type="SMART" id="SM01368"/>
    </source>
</evidence>
<dbReference type="GO" id="GO:0000977">
    <property type="term" value="F:RNA polymerase II transcription regulatory region sequence-specific DNA binding"/>
    <property type="evidence" value="ECO:0007669"/>
    <property type="project" value="TreeGrafter"/>
</dbReference>
<evidence type="ECO:0000256" key="3">
    <source>
        <dbReference type="ARBA" id="ARBA00022491"/>
    </source>
</evidence>
<evidence type="ECO:0000256" key="5">
    <source>
        <dbReference type="ARBA" id="ARBA00023163"/>
    </source>
</evidence>
<keyword evidence="12" id="KW-1185">Reference proteome</keyword>
<evidence type="ECO:0000256" key="8">
    <source>
        <dbReference type="SAM" id="MobiDB-lite"/>
    </source>
</evidence>
<keyword evidence="6" id="KW-0539">Nucleus</keyword>
<keyword evidence="5" id="KW-0804">Transcription</keyword>
<dbReference type="GO" id="GO:0035189">
    <property type="term" value="C:Rb-E2F complex"/>
    <property type="evidence" value="ECO:0007669"/>
    <property type="project" value="TreeGrafter"/>
</dbReference>
<dbReference type="Gene3D" id="1.10.472.140">
    <property type="match status" value="1"/>
</dbReference>
<dbReference type="WBParaSite" id="TTAC_0000070001-mRNA-1">
    <property type="protein sequence ID" value="TTAC_0000070001-mRNA-1"/>
    <property type="gene ID" value="TTAC_0000070001"/>
</dbReference>
<dbReference type="Gene3D" id="1.10.472.10">
    <property type="entry name" value="Cyclin-like"/>
    <property type="match status" value="2"/>
</dbReference>
<dbReference type="InterPro" id="IPR002720">
    <property type="entry name" value="RB_A"/>
</dbReference>
<dbReference type="SUPFAM" id="SSF47954">
    <property type="entry name" value="Cyclin-like"/>
    <property type="match status" value="2"/>
</dbReference>
<protein>
    <submittedName>
        <fullName evidence="13">Retinoblastoma-like protein 1</fullName>
    </submittedName>
</protein>
<dbReference type="InterPro" id="IPR028309">
    <property type="entry name" value="RB_fam"/>
</dbReference>
<proteinExistence type="inferred from homology"/>
<feature type="region of interest" description="Disordered" evidence="8">
    <location>
        <begin position="690"/>
        <end position="729"/>
    </location>
</feature>
<evidence type="ECO:0000313" key="13">
    <source>
        <dbReference type="WBParaSite" id="TTAC_0000070001-mRNA-1"/>
    </source>
</evidence>
<dbReference type="GO" id="GO:0006357">
    <property type="term" value="P:regulation of transcription by RNA polymerase II"/>
    <property type="evidence" value="ECO:0007669"/>
    <property type="project" value="InterPro"/>
</dbReference>
<dbReference type="InterPro" id="IPR036915">
    <property type="entry name" value="Cyclin-like_sf"/>
</dbReference>
<dbReference type="InterPro" id="IPR002719">
    <property type="entry name" value="RB_B"/>
</dbReference>
<dbReference type="Pfam" id="PF01857">
    <property type="entry name" value="RB_B"/>
    <property type="match status" value="1"/>
</dbReference>
<keyword evidence="4" id="KW-0805">Transcription regulation</keyword>
<sequence length="1127" mass="121908">MYDVNEPIEKRFDDLCNALCIEATVREEAWDKYKEVWTNYSIEGDQLQWLVCSLYECCRRPTADSASGQVMVDSAYISLTRLLATAKMSLVQFFHRIRKWSDMTEMSDDMHDRIERLERQFAVSSVAFRYYSCAFPLYFCGLDSSNLDAKVEDDESGANPSDVTSMDIFRFTWILFVKTRANFPAIADDLVNSFYILACCVDWILGMLLLGDERRLLNRNYRCGGGRTGGPLSAAAPLTTDASHMPCMLRYICEDNGINFVECKAIKEHFFRPYVSRLIEKVSDSLSLLANKDMAKFHPPGPIDFLRQENFANAMQRLNDHYEEYILGTGDFDERIFLNSKAAEEIGSARPSAFGDSKHMIQEPKEPTGIEGIGSGLYMGSTRPDSALYGPVMGSLSGFVGLNSAETRSENLHHIQALLSGRSRNPSETLAEFVRSTVTTETPLTNIRTRLQSLSRDFTAAYVASGNSATTDAAGHRCQLAEQLYYYGLESILADEKSRRSGGGIVRSEEFHRALYACCLEIVLVNCEEDGGRRFPWILEPLALDAISFYKVVEVFVKNVELPRELVKYLNCVVEGILSEYAWRGCSSIWATIQCTSSAGSRTSTVPSVEEIFPPEKLDESIVSRFSRRELLVTTPASSQPGGITSITPAKKIRLAASSVTSTASTTLQQQHQDESARAAASLLAASEAEVSASGTEEGLDAAAEAEVEPRGTSLWSATTTTTAPPPPLRHDPMAIFFRHVYHLAASRLRAICERIQSSSGPAAPSGTAAAVSTGGTATAPLLARAWTTFEYVLVNETELLKDRLLDQILLCCLYGVAKATVSGGGGGGVTSTSRPLTLVEIVQAYRMQPQASRDAYRRVLISRSIAADTEPVEERGSLTRFYNLVFLTRVETFLQRFIPASVNSAAAAGAAGATSDPAAKTQPVLTPLPAAHPTSATTTATSTTAPAAVHSHSTLHALHGDYSPLPNESFLPARRLASTRNVFIGSAQHHLQQSHHFHTPGQVGITHHPPPGGTAVSSQSGLGVGGQTLSPKRVSFTIGKGTSKDLLELNAVIGAAERRASVASGLKRASGVTIATAGGTTFTTVVNATATSGASTGSSGGGAEGSKTVTLVGNTGYEAKRIDFNV</sequence>
<evidence type="ECO:0000256" key="7">
    <source>
        <dbReference type="ARBA" id="ARBA00023306"/>
    </source>
</evidence>
<reference evidence="13" key="1">
    <citation type="submission" date="2016-04" db="UniProtKB">
        <authorList>
            <consortium name="WormBaseParasite"/>
        </authorList>
    </citation>
    <scope>IDENTIFICATION</scope>
</reference>
<evidence type="ECO:0000256" key="4">
    <source>
        <dbReference type="ARBA" id="ARBA00023015"/>
    </source>
</evidence>
<evidence type="ECO:0000259" key="9">
    <source>
        <dbReference type="SMART" id="SM01367"/>
    </source>
</evidence>
<feature type="domain" description="Retinoblastoma-associated protein A-box" evidence="10">
    <location>
        <begin position="403"/>
        <end position="593"/>
    </location>
</feature>
<dbReference type="AlphaFoldDB" id="A0A0R3WJ69"/>
<feature type="region of interest" description="Disordered" evidence="8">
    <location>
        <begin position="915"/>
        <end position="949"/>
    </location>
</feature>
<comment type="subcellular location">
    <subcellularLocation>
        <location evidence="1">Nucleus</location>
    </subcellularLocation>
</comment>
<evidence type="ECO:0000313" key="12">
    <source>
        <dbReference type="Proteomes" id="UP000274429"/>
    </source>
</evidence>
<name>A0A0R3WJ69_HYDTA</name>
<evidence type="ECO:0000256" key="1">
    <source>
        <dbReference type="ARBA" id="ARBA00004123"/>
    </source>
</evidence>
<dbReference type="GO" id="GO:0031175">
    <property type="term" value="P:neuron projection development"/>
    <property type="evidence" value="ECO:0007669"/>
    <property type="project" value="TreeGrafter"/>
</dbReference>
<gene>
    <name evidence="11" type="ORF">TTAC_LOCUS701</name>
</gene>
<evidence type="ECO:0000256" key="2">
    <source>
        <dbReference type="ARBA" id="ARBA00009475"/>
    </source>
</evidence>